<comment type="caution">
    <text evidence="2">The sequence shown here is derived from an EMBL/GenBank/DDBJ whole genome shotgun (WGS) entry which is preliminary data.</text>
</comment>
<evidence type="ECO:0000256" key="1">
    <source>
        <dbReference type="SAM" id="SignalP"/>
    </source>
</evidence>
<organism evidence="2 3">
    <name type="scientific">Haloferula luteola</name>
    <dbReference type="NCBI Taxonomy" id="595692"/>
    <lineage>
        <taxon>Bacteria</taxon>
        <taxon>Pseudomonadati</taxon>
        <taxon>Verrucomicrobiota</taxon>
        <taxon>Verrucomicrobiia</taxon>
        <taxon>Verrucomicrobiales</taxon>
        <taxon>Verrucomicrobiaceae</taxon>
        <taxon>Haloferula</taxon>
    </lineage>
</organism>
<keyword evidence="3" id="KW-1185">Reference proteome</keyword>
<gene>
    <name evidence="2" type="ORF">HNR46_000457</name>
</gene>
<feature type="signal peptide" evidence="1">
    <location>
        <begin position="1"/>
        <end position="20"/>
    </location>
</feature>
<protein>
    <recommendedName>
        <fullName evidence="4">PEP-CTERM sorting domain-containing protein</fullName>
    </recommendedName>
</protein>
<dbReference type="Proteomes" id="UP000557717">
    <property type="component" value="Unassembled WGS sequence"/>
</dbReference>
<dbReference type="EMBL" id="JACHFD010000002">
    <property type="protein sequence ID" value="MBB5350233.1"/>
    <property type="molecule type" value="Genomic_DNA"/>
</dbReference>
<sequence length="233" mass="24445">MKRTLFALATLGGLTPVAHAVTVSANIVGYAGASGTLDSSDLAGLVPASNWNQIEHTGNDISVSNLVDSTGAPTALSVSWVSIGPWYMDIGTSNDQRLFNGYLDNFDEPRTITFSGFEAGTTYQIYLYIDGDNGTHTRHGEYTLGGVTTTVVDAPGNFSGSYEVVAAGTTGEGNATVFTVSGATSYDLVFHGDLADDLPRAPLNAFQIVSVPEPSGGVLALLSFAGFLHRRRK</sequence>
<name>A0A840UZ05_9BACT</name>
<accession>A0A840UZ05</accession>
<reference evidence="2 3" key="1">
    <citation type="submission" date="2020-08" db="EMBL/GenBank/DDBJ databases">
        <title>Genomic Encyclopedia of Type Strains, Phase IV (KMG-IV): sequencing the most valuable type-strain genomes for metagenomic binning, comparative biology and taxonomic classification.</title>
        <authorList>
            <person name="Goeker M."/>
        </authorList>
    </citation>
    <scope>NUCLEOTIDE SEQUENCE [LARGE SCALE GENOMIC DNA]</scope>
    <source>
        <strain evidence="2 3">YC6886</strain>
    </source>
</reference>
<evidence type="ECO:0000313" key="2">
    <source>
        <dbReference type="EMBL" id="MBB5350233.1"/>
    </source>
</evidence>
<dbReference type="AlphaFoldDB" id="A0A840UZ05"/>
<evidence type="ECO:0008006" key="4">
    <source>
        <dbReference type="Google" id="ProtNLM"/>
    </source>
</evidence>
<evidence type="ECO:0000313" key="3">
    <source>
        <dbReference type="Proteomes" id="UP000557717"/>
    </source>
</evidence>
<feature type="chain" id="PRO_5032678248" description="PEP-CTERM sorting domain-containing protein" evidence="1">
    <location>
        <begin position="21"/>
        <end position="233"/>
    </location>
</feature>
<proteinExistence type="predicted"/>
<keyword evidence="1" id="KW-0732">Signal</keyword>